<evidence type="ECO:0000313" key="9">
    <source>
        <dbReference type="Proteomes" id="UP000230161"/>
    </source>
</evidence>
<gene>
    <name evidence="8" type="ORF">CLV54_3341</name>
</gene>
<dbReference type="AlphaFoldDB" id="A0A2M9BB82"/>
<accession>A0A2M9BB82</accession>
<keyword evidence="5" id="KW-0472">Membrane</keyword>
<keyword evidence="9" id="KW-1185">Reference proteome</keyword>
<name>A0A2M9BB82_9MICO</name>
<feature type="transmembrane region" description="Helical" evidence="5">
    <location>
        <begin position="398"/>
        <end position="419"/>
    </location>
</feature>
<dbReference type="Gene3D" id="3.40.50.880">
    <property type="match status" value="1"/>
</dbReference>
<keyword evidence="3 6" id="KW-0732">Signal</keyword>
<evidence type="ECO:0000259" key="7">
    <source>
        <dbReference type="PROSITE" id="PS50847"/>
    </source>
</evidence>
<reference evidence="8 9" key="1">
    <citation type="submission" date="2017-11" db="EMBL/GenBank/DDBJ databases">
        <title>Genomic Encyclopedia of Archaeal and Bacterial Type Strains, Phase II (KMG-II): From Individual Species to Whole Genera.</title>
        <authorList>
            <person name="Goeker M."/>
        </authorList>
    </citation>
    <scope>NUCLEOTIDE SEQUENCE [LARGE SCALE GENOMIC DNA]</scope>
    <source>
        <strain evidence="8 9">DSM 25625</strain>
    </source>
</reference>
<evidence type="ECO:0000256" key="5">
    <source>
        <dbReference type="SAM" id="Phobius"/>
    </source>
</evidence>
<evidence type="ECO:0000256" key="4">
    <source>
        <dbReference type="ARBA" id="ARBA00023088"/>
    </source>
</evidence>
<dbReference type="GO" id="GO:0016740">
    <property type="term" value="F:transferase activity"/>
    <property type="evidence" value="ECO:0007669"/>
    <property type="project" value="UniProtKB-KW"/>
</dbReference>
<dbReference type="PANTHER" id="PTHR40469:SF2">
    <property type="entry name" value="GALACTOSE-BINDING DOMAIN-LIKE SUPERFAMILY PROTEIN"/>
    <property type="match status" value="1"/>
</dbReference>
<sequence length="424" mass="44292">MKTFYPAALAAAALMVIGGAVAAAPAYAADSAEPSVLVFSKTAAFRHTECIASGTAAISALGEENGFAVDATEDASVFTDDALADYDAVVFLCTTGDILDETQQGAFERYIQAGGGYLGVHSASDTEYDWPWYGELVGAYFQDHPPAPGSGAAQFQEATVNVEVTDTPATEGLPQPWIRTDEWYNFQTNPRDDVRVLLSLDESSYQPGGYTGSTGMGDHPIAWCQPYDGGRSVYTALGHSGSFWSEPLLLQHMLGSLGMAAGWTDFVCSEPVTDADLTEDARGAVTVPDSVVQGESIVVTVGTELAGQTLETQLFSEAVPLDRSVVSAEGTLTVTVPADTVVGEHKIAVLRTNGTLVGWDGIAVLAPEPDDEVVVPVDEVVAVDPAKRLPATGAPTDGLLAAAGLLLGLGIAAVTAMSIRRRRA</sequence>
<keyword evidence="2" id="KW-0964">Secreted</keyword>
<dbReference type="Pfam" id="PF06283">
    <property type="entry name" value="ThuA"/>
    <property type="match status" value="1"/>
</dbReference>
<keyword evidence="4" id="KW-0572">Peptidoglycan-anchor</keyword>
<keyword evidence="8" id="KW-0315">Glutamine amidotransferase</keyword>
<keyword evidence="8" id="KW-0808">Transferase</keyword>
<dbReference type="EMBL" id="PGFB01000007">
    <property type="protein sequence ID" value="PJJ55204.1"/>
    <property type="molecule type" value="Genomic_DNA"/>
</dbReference>
<dbReference type="InterPro" id="IPR019931">
    <property type="entry name" value="LPXTG_anchor"/>
</dbReference>
<keyword evidence="5" id="KW-0812">Transmembrane</keyword>
<keyword evidence="5" id="KW-1133">Transmembrane helix</keyword>
<feature type="chain" id="PRO_5014831889" evidence="6">
    <location>
        <begin position="29"/>
        <end position="424"/>
    </location>
</feature>
<evidence type="ECO:0000256" key="3">
    <source>
        <dbReference type="ARBA" id="ARBA00022729"/>
    </source>
</evidence>
<evidence type="ECO:0000256" key="2">
    <source>
        <dbReference type="ARBA" id="ARBA00022525"/>
    </source>
</evidence>
<evidence type="ECO:0000313" key="8">
    <source>
        <dbReference type="EMBL" id="PJJ55204.1"/>
    </source>
</evidence>
<dbReference type="Proteomes" id="UP000230161">
    <property type="component" value="Unassembled WGS sequence"/>
</dbReference>
<feature type="signal peptide" evidence="6">
    <location>
        <begin position="1"/>
        <end position="28"/>
    </location>
</feature>
<proteinExistence type="predicted"/>
<dbReference type="PROSITE" id="PS50847">
    <property type="entry name" value="GRAM_POS_ANCHORING"/>
    <property type="match status" value="1"/>
</dbReference>
<dbReference type="InterPro" id="IPR029010">
    <property type="entry name" value="ThuA-like"/>
</dbReference>
<dbReference type="PANTHER" id="PTHR40469">
    <property type="entry name" value="SECRETED GLYCOSYL HYDROLASE"/>
    <property type="match status" value="1"/>
</dbReference>
<comment type="caution">
    <text evidence="8">The sequence shown here is derived from an EMBL/GenBank/DDBJ whole genome shotgun (WGS) entry which is preliminary data.</text>
</comment>
<organism evidence="8 9">
    <name type="scientific">Compostimonas suwonensis</name>
    <dbReference type="NCBI Taxonomy" id="1048394"/>
    <lineage>
        <taxon>Bacteria</taxon>
        <taxon>Bacillati</taxon>
        <taxon>Actinomycetota</taxon>
        <taxon>Actinomycetes</taxon>
        <taxon>Micrococcales</taxon>
        <taxon>Microbacteriaceae</taxon>
        <taxon>Compostimonas</taxon>
    </lineage>
</organism>
<dbReference type="RefSeq" id="WP_211294589.1">
    <property type="nucleotide sequence ID" value="NZ_PGFB01000007.1"/>
</dbReference>
<feature type="domain" description="Gram-positive cocci surface proteins LPxTG" evidence="7">
    <location>
        <begin position="389"/>
        <end position="424"/>
    </location>
</feature>
<dbReference type="SUPFAM" id="SSF52317">
    <property type="entry name" value="Class I glutamine amidotransferase-like"/>
    <property type="match status" value="1"/>
</dbReference>
<dbReference type="InterPro" id="IPR029062">
    <property type="entry name" value="Class_I_gatase-like"/>
</dbReference>
<evidence type="ECO:0000256" key="6">
    <source>
        <dbReference type="SAM" id="SignalP"/>
    </source>
</evidence>
<evidence type="ECO:0000256" key="1">
    <source>
        <dbReference type="ARBA" id="ARBA00022512"/>
    </source>
</evidence>
<protein>
    <submittedName>
        <fullName evidence="8">Type 1 glutamine amidotransferase</fullName>
    </submittedName>
</protein>
<keyword evidence="1" id="KW-0134">Cell wall</keyword>